<dbReference type="Pfam" id="PF05036">
    <property type="entry name" value="SPOR"/>
    <property type="match status" value="1"/>
</dbReference>
<dbReference type="InterPro" id="IPR007730">
    <property type="entry name" value="SPOR-like_dom"/>
</dbReference>
<keyword evidence="4" id="KW-0131">Cell cycle</keyword>
<dbReference type="SUPFAM" id="SSF110997">
    <property type="entry name" value="Sporulation related repeat"/>
    <property type="match status" value="1"/>
</dbReference>
<evidence type="ECO:0000259" key="3">
    <source>
        <dbReference type="PROSITE" id="PS51724"/>
    </source>
</evidence>
<feature type="domain" description="SPOR" evidence="3">
    <location>
        <begin position="206"/>
        <end position="290"/>
    </location>
</feature>
<feature type="transmembrane region" description="Helical" evidence="2">
    <location>
        <begin position="44"/>
        <end position="63"/>
    </location>
</feature>
<dbReference type="GO" id="GO:0042834">
    <property type="term" value="F:peptidoglycan binding"/>
    <property type="evidence" value="ECO:0007669"/>
    <property type="project" value="InterPro"/>
</dbReference>
<name>A0A212J296_9PROT</name>
<feature type="compositionally biased region" description="Low complexity" evidence="1">
    <location>
        <begin position="151"/>
        <end position="161"/>
    </location>
</feature>
<protein>
    <submittedName>
        <fullName evidence="4">Putative Cell division protein FtsN</fullName>
    </submittedName>
</protein>
<evidence type="ECO:0000256" key="2">
    <source>
        <dbReference type="SAM" id="Phobius"/>
    </source>
</evidence>
<keyword evidence="2" id="KW-1133">Transmembrane helix</keyword>
<sequence length="290" mass="30290">MASQDRRDRETFDVSLLEGLRERVGREAPPEEDLLPPRSARRSLLFGALIGLAAAAGAAWYILGTGGQPNSGPQEVPVVKAEKAPVKVRPADPGGMDVPNQDKLVYNRVEQGSVKPEVEHLLPQPTQPRDLPKSADGLGDGMTPLPPPLPDTAKPVETVKVTPPPAPAETPKAAEPPKPAPAPVAPVAKAEPAKPAEAPKPAPTPSAASGAWQVQLGALKDEAGAEQAWQRAVKSAPELGKLNHEIVRADLGAKGVFYRLRAGGFSAREQADGLCASLKAKGVGCVVAKR</sequence>
<proteinExistence type="predicted"/>
<gene>
    <name evidence="4" type="ORF">KL86APRO_10404</name>
</gene>
<evidence type="ECO:0000313" key="4">
    <source>
        <dbReference type="EMBL" id="SBV93596.1"/>
    </source>
</evidence>
<dbReference type="Gene3D" id="3.30.70.1070">
    <property type="entry name" value="Sporulation related repeat"/>
    <property type="match status" value="1"/>
</dbReference>
<dbReference type="EMBL" id="FLUO01000001">
    <property type="protein sequence ID" value="SBV93596.1"/>
    <property type="molecule type" value="Genomic_DNA"/>
</dbReference>
<dbReference type="PROSITE" id="PS51724">
    <property type="entry name" value="SPOR"/>
    <property type="match status" value="1"/>
</dbReference>
<organism evidence="4">
    <name type="scientific">uncultured Alphaproteobacteria bacterium</name>
    <dbReference type="NCBI Taxonomy" id="91750"/>
    <lineage>
        <taxon>Bacteria</taxon>
        <taxon>Pseudomonadati</taxon>
        <taxon>Pseudomonadota</taxon>
        <taxon>Alphaproteobacteria</taxon>
        <taxon>environmental samples</taxon>
    </lineage>
</organism>
<dbReference type="GO" id="GO:0051301">
    <property type="term" value="P:cell division"/>
    <property type="evidence" value="ECO:0007669"/>
    <property type="project" value="UniProtKB-KW"/>
</dbReference>
<dbReference type="AlphaFoldDB" id="A0A212J296"/>
<reference evidence="4" key="1">
    <citation type="submission" date="2016-04" db="EMBL/GenBank/DDBJ databases">
        <authorList>
            <person name="Evans L.H."/>
            <person name="Alamgir A."/>
            <person name="Owens N."/>
            <person name="Weber N.D."/>
            <person name="Virtaneva K."/>
            <person name="Barbian K."/>
            <person name="Babar A."/>
            <person name="Rosenke K."/>
        </authorList>
    </citation>
    <scope>NUCLEOTIDE SEQUENCE</scope>
    <source>
        <strain evidence="4">86</strain>
    </source>
</reference>
<evidence type="ECO:0000256" key="1">
    <source>
        <dbReference type="SAM" id="MobiDB-lite"/>
    </source>
</evidence>
<keyword evidence="2" id="KW-0812">Transmembrane</keyword>
<feature type="compositionally biased region" description="Pro residues" evidence="1">
    <location>
        <begin position="162"/>
        <end position="184"/>
    </location>
</feature>
<feature type="region of interest" description="Disordered" evidence="1">
    <location>
        <begin position="117"/>
        <end position="210"/>
    </location>
</feature>
<keyword evidence="2" id="KW-0472">Membrane</keyword>
<accession>A0A212J296</accession>
<keyword evidence="4" id="KW-0132">Cell division</keyword>
<feature type="compositionally biased region" description="Low complexity" evidence="1">
    <location>
        <begin position="185"/>
        <end position="196"/>
    </location>
</feature>
<dbReference type="InterPro" id="IPR036680">
    <property type="entry name" value="SPOR-like_sf"/>
</dbReference>